<feature type="region of interest" description="Disordered" evidence="2">
    <location>
        <begin position="1"/>
        <end position="22"/>
    </location>
</feature>
<sequence length="324" mass="35534">MTSAREGAPAEPVPDAHGEFPPAVVSLEGPFQHELVHTRGIRLHTATAGDPADPLIVLVHGSFGGWFDYREVIEPLAQAGFHVAAVDVRGYGMSDKPPTGYGYDLRNAAGDLSGLIRALGHGSAIMVGNDTGGAAAWVLAANNPERVRALVAVSAAHPTDLRRCIASRPWLFHRMLIRMLLNQLPSGLSSRLHRFQKTAYRRQLQVNTTAEYQRSPLFEKELELRQLAARISNTGPAIVHNNRLLTGVVPLSWIRQQVKVPTLLLYQEQGAWRHLATRARQRVAAGTRVEQVAVPGTRNLPHLENPAGFVRAITDFLAEVQPQR</sequence>
<dbReference type="InterPro" id="IPR000639">
    <property type="entry name" value="Epox_hydrolase-like"/>
</dbReference>
<dbReference type="KEGG" id="cok:COCCU_01580"/>
<dbReference type="InterPro" id="IPR029058">
    <property type="entry name" value="AB_hydrolase_fold"/>
</dbReference>
<keyword evidence="1 4" id="KW-0378">Hydrolase</keyword>
<dbReference type="RefSeq" id="WP_231598821.1">
    <property type="nucleotide sequence ID" value="NZ_CP046455.1"/>
</dbReference>
<feature type="domain" description="AB hydrolase-1" evidence="3">
    <location>
        <begin position="54"/>
        <end position="195"/>
    </location>
</feature>
<evidence type="ECO:0000256" key="2">
    <source>
        <dbReference type="SAM" id="MobiDB-lite"/>
    </source>
</evidence>
<evidence type="ECO:0000313" key="4">
    <source>
        <dbReference type="EMBL" id="QGU06276.1"/>
    </source>
</evidence>
<dbReference type="PANTHER" id="PTHR43329">
    <property type="entry name" value="EPOXIDE HYDROLASE"/>
    <property type="match status" value="1"/>
</dbReference>
<reference evidence="4 5" key="1">
    <citation type="submission" date="2019-11" db="EMBL/GenBank/DDBJ databases">
        <title>Complete genome sequence of Corynebacterium kalinowskii 1959, a novel Corynebacterium species isolated from soil of a small paddock in Vilsendorf, Germany.</title>
        <authorList>
            <person name="Schaffert L."/>
            <person name="Ruwe M."/>
            <person name="Milse J."/>
            <person name="Hanuschka K."/>
            <person name="Ortseifen V."/>
            <person name="Droste J."/>
            <person name="Brandt D."/>
            <person name="Schlueter L."/>
            <person name="Kutter Y."/>
            <person name="Vinke S."/>
            <person name="Viehoefer P."/>
            <person name="Jacob L."/>
            <person name="Luebke N.-C."/>
            <person name="Schulte-Berndt E."/>
            <person name="Hain C."/>
            <person name="Linder M."/>
            <person name="Schmidt P."/>
            <person name="Wollenschlaeger L."/>
            <person name="Luttermann T."/>
            <person name="Thieme E."/>
            <person name="Hassa J."/>
            <person name="Haak M."/>
            <person name="Wittchen M."/>
            <person name="Mentz A."/>
            <person name="Persicke M."/>
            <person name="Busche T."/>
            <person name="Ruckert C."/>
        </authorList>
    </citation>
    <scope>NUCLEOTIDE SEQUENCE [LARGE SCALE GENOMIC DNA]</scope>
    <source>
        <strain evidence="4 5">2039</strain>
    </source>
</reference>
<dbReference type="Proteomes" id="UP000424462">
    <property type="component" value="Chromosome"/>
</dbReference>
<evidence type="ECO:0000259" key="3">
    <source>
        <dbReference type="Pfam" id="PF00561"/>
    </source>
</evidence>
<dbReference type="EMBL" id="CP046455">
    <property type="protein sequence ID" value="QGU06276.1"/>
    <property type="molecule type" value="Genomic_DNA"/>
</dbReference>
<gene>
    <name evidence="4" type="ORF">COCCU_01580</name>
</gene>
<proteinExistence type="predicted"/>
<dbReference type="SUPFAM" id="SSF53474">
    <property type="entry name" value="alpha/beta-Hydrolases"/>
    <property type="match status" value="1"/>
</dbReference>
<dbReference type="AlphaFoldDB" id="A0A6B8W5U4"/>
<protein>
    <submittedName>
        <fullName evidence="4">Soluble epoxide hydrolase</fullName>
        <ecNumber evidence="4">3.3.2.10</ecNumber>
    </submittedName>
</protein>
<keyword evidence="5" id="KW-1185">Reference proteome</keyword>
<dbReference type="InterPro" id="IPR000073">
    <property type="entry name" value="AB_hydrolase_1"/>
</dbReference>
<name>A0A6B8W5U4_9CORY</name>
<accession>A0A6B8W5U4</accession>
<dbReference type="PRINTS" id="PR00412">
    <property type="entry name" value="EPOXHYDRLASE"/>
</dbReference>
<dbReference type="GO" id="GO:0004301">
    <property type="term" value="F:epoxide hydrolase activity"/>
    <property type="evidence" value="ECO:0007669"/>
    <property type="project" value="UniProtKB-EC"/>
</dbReference>
<dbReference type="EC" id="3.3.2.10" evidence="4"/>
<evidence type="ECO:0000256" key="1">
    <source>
        <dbReference type="ARBA" id="ARBA00022801"/>
    </source>
</evidence>
<evidence type="ECO:0000313" key="5">
    <source>
        <dbReference type="Proteomes" id="UP000424462"/>
    </source>
</evidence>
<dbReference type="PRINTS" id="PR00111">
    <property type="entry name" value="ABHYDROLASE"/>
</dbReference>
<organism evidence="4 5">
    <name type="scientific">Corynebacterium occultum</name>
    <dbReference type="NCBI Taxonomy" id="2675219"/>
    <lineage>
        <taxon>Bacteria</taxon>
        <taxon>Bacillati</taxon>
        <taxon>Actinomycetota</taxon>
        <taxon>Actinomycetes</taxon>
        <taxon>Mycobacteriales</taxon>
        <taxon>Corynebacteriaceae</taxon>
        <taxon>Corynebacterium</taxon>
    </lineage>
</organism>
<dbReference type="Gene3D" id="3.40.50.1820">
    <property type="entry name" value="alpha/beta hydrolase"/>
    <property type="match status" value="1"/>
</dbReference>
<dbReference type="Pfam" id="PF00561">
    <property type="entry name" value="Abhydrolase_1"/>
    <property type="match status" value="1"/>
</dbReference>